<keyword evidence="6" id="KW-0695">RNA-directed DNA polymerase</keyword>
<evidence type="ECO:0000256" key="1">
    <source>
        <dbReference type="ARBA" id="ARBA00022679"/>
    </source>
</evidence>
<dbReference type="Proteomes" id="UP001374579">
    <property type="component" value="Unassembled WGS sequence"/>
</dbReference>
<dbReference type="GO" id="GO:0004519">
    <property type="term" value="F:endonuclease activity"/>
    <property type="evidence" value="ECO:0007669"/>
    <property type="project" value="UniProtKB-KW"/>
</dbReference>
<name>A0AAN9AZ65_9CAEN</name>
<dbReference type="Pfam" id="PF17917">
    <property type="entry name" value="RT_RNaseH"/>
    <property type="match status" value="1"/>
</dbReference>
<evidence type="ECO:0000256" key="6">
    <source>
        <dbReference type="ARBA" id="ARBA00022918"/>
    </source>
</evidence>
<dbReference type="GO" id="GO:0016787">
    <property type="term" value="F:hydrolase activity"/>
    <property type="evidence" value="ECO:0007669"/>
    <property type="project" value="UniProtKB-KW"/>
</dbReference>
<evidence type="ECO:0000256" key="5">
    <source>
        <dbReference type="ARBA" id="ARBA00022801"/>
    </source>
</evidence>
<dbReference type="AlphaFoldDB" id="A0AAN9AZ65"/>
<dbReference type="SUPFAM" id="SSF56672">
    <property type="entry name" value="DNA/RNA polymerases"/>
    <property type="match status" value="1"/>
</dbReference>
<feature type="domain" description="Reverse transcriptase RNase H-like" evidence="7">
    <location>
        <begin position="23"/>
        <end position="125"/>
    </location>
</feature>
<dbReference type="EMBL" id="JBAMIC010000014">
    <property type="protein sequence ID" value="KAK7095759.1"/>
    <property type="molecule type" value="Genomic_DNA"/>
</dbReference>
<organism evidence="8 9">
    <name type="scientific">Littorina saxatilis</name>
    <dbReference type="NCBI Taxonomy" id="31220"/>
    <lineage>
        <taxon>Eukaryota</taxon>
        <taxon>Metazoa</taxon>
        <taxon>Spiralia</taxon>
        <taxon>Lophotrochozoa</taxon>
        <taxon>Mollusca</taxon>
        <taxon>Gastropoda</taxon>
        <taxon>Caenogastropoda</taxon>
        <taxon>Littorinimorpha</taxon>
        <taxon>Littorinoidea</taxon>
        <taxon>Littorinidae</taxon>
        <taxon>Littorina</taxon>
    </lineage>
</organism>
<keyword evidence="5" id="KW-0378">Hydrolase</keyword>
<keyword evidence="1" id="KW-0808">Transferase</keyword>
<evidence type="ECO:0000256" key="2">
    <source>
        <dbReference type="ARBA" id="ARBA00022695"/>
    </source>
</evidence>
<accession>A0AAN9AZ65</accession>
<protein>
    <recommendedName>
        <fullName evidence="7">Reverse transcriptase RNase H-like domain-containing protein</fullName>
    </recommendedName>
</protein>
<gene>
    <name evidence="8" type="ORF">V1264_005125</name>
</gene>
<keyword evidence="3" id="KW-0540">Nuclease</keyword>
<dbReference type="GO" id="GO:0003964">
    <property type="term" value="F:RNA-directed DNA polymerase activity"/>
    <property type="evidence" value="ECO:0007669"/>
    <property type="project" value="UniProtKB-KW"/>
</dbReference>
<evidence type="ECO:0000259" key="7">
    <source>
        <dbReference type="Pfam" id="PF17917"/>
    </source>
</evidence>
<dbReference type="FunFam" id="3.10.20.370:FF:000001">
    <property type="entry name" value="Retrovirus-related Pol polyprotein from transposon 17.6-like protein"/>
    <property type="match status" value="1"/>
</dbReference>
<evidence type="ECO:0000313" key="8">
    <source>
        <dbReference type="EMBL" id="KAK7095759.1"/>
    </source>
</evidence>
<sequence>MQEAFDALKGRISSEPVCVLPNFSIPFVLRTDASDEGLGAVLLQDQGEGLQIVSCASKKLLPAERNYSTIERECLAIVWAVKKYSPYLYGQSFTVQSDHQPLEHLDGLKATNKRLMRWALALQPYDILVESIPGKENVGADYLSRIVV</sequence>
<dbReference type="Gene3D" id="3.10.20.370">
    <property type="match status" value="1"/>
</dbReference>
<keyword evidence="4" id="KW-0255">Endonuclease</keyword>
<keyword evidence="9" id="KW-1185">Reference proteome</keyword>
<evidence type="ECO:0000313" key="9">
    <source>
        <dbReference type="Proteomes" id="UP001374579"/>
    </source>
</evidence>
<evidence type="ECO:0000256" key="3">
    <source>
        <dbReference type="ARBA" id="ARBA00022722"/>
    </source>
</evidence>
<evidence type="ECO:0000256" key="4">
    <source>
        <dbReference type="ARBA" id="ARBA00022759"/>
    </source>
</evidence>
<reference evidence="8 9" key="1">
    <citation type="submission" date="2024-02" db="EMBL/GenBank/DDBJ databases">
        <title>Chromosome-scale genome assembly of the rough periwinkle Littorina saxatilis.</title>
        <authorList>
            <person name="De Jode A."/>
            <person name="Faria R."/>
            <person name="Formenti G."/>
            <person name="Sims Y."/>
            <person name="Smith T.P."/>
            <person name="Tracey A."/>
            <person name="Wood J.M.D."/>
            <person name="Zagrodzka Z.B."/>
            <person name="Johannesson K."/>
            <person name="Butlin R.K."/>
            <person name="Leder E.H."/>
        </authorList>
    </citation>
    <scope>NUCLEOTIDE SEQUENCE [LARGE SCALE GENOMIC DNA]</scope>
    <source>
        <strain evidence="8">Snail1</strain>
        <tissue evidence="8">Muscle</tissue>
    </source>
</reference>
<dbReference type="InterPro" id="IPR041373">
    <property type="entry name" value="RT_RNaseH"/>
</dbReference>
<dbReference type="InterPro" id="IPR043502">
    <property type="entry name" value="DNA/RNA_pol_sf"/>
</dbReference>
<dbReference type="PANTHER" id="PTHR34072">
    <property type="entry name" value="ENZYMATIC POLYPROTEIN-RELATED"/>
    <property type="match status" value="1"/>
</dbReference>
<keyword evidence="2" id="KW-0548">Nucleotidyltransferase</keyword>
<proteinExistence type="predicted"/>
<dbReference type="PANTHER" id="PTHR34072:SF52">
    <property type="entry name" value="RIBONUCLEASE H"/>
    <property type="match status" value="1"/>
</dbReference>
<dbReference type="CDD" id="cd09274">
    <property type="entry name" value="RNase_HI_RT_Ty3"/>
    <property type="match status" value="1"/>
</dbReference>
<comment type="caution">
    <text evidence="8">The sequence shown here is derived from an EMBL/GenBank/DDBJ whole genome shotgun (WGS) entry which is preliminary data.</text>
</comment>